<feature type="coiled-coil region" evidence="1">
    <location>
        <begin position="843"/>
        <end position="870"/>
    </location>
</feature>
<feature type="compositionally biased region" description="Basic residues" evidence="2">
    <location>
        <begin position="579"/>
        <end position="588"/>
    </location>
</feature>
<feature type="region of interest" description="Disordered" evidence="2">
    <location>
        <begin position="421"/>
        <end position="511"/>
    </location>
</feature>
<feature type="compositionally biased region" description="Acidic residues" evidence="2">
    <location>
        <begin position="421"/>
        <end position="435"/>
    </location>
</feature>
<accession>A0A1J9R2T5</accession>
<dbReference type="STRING" id="236234.A0A1J9R2T5"/>
<feature type="compositionally biased region" description="Basic and acidic residues" evidence="2">
    <location>
        <begin position="657"/>
        <end position="668"/>
    </location>
</feature>
<proteinExistence type="predicted"/>
<dbReference type="AlphaFoldDB" id="A0A1J9R2T5"/>
<gene>
    <name evidence="3" type="ORF">BKCO1_15000144</name>
</gene>
<feature type="region of interest" description="Disordered" evidence="2">
    <location>
        <begin position="781"/>
        <end position="815"/>
    </location>
</feature>
<dbReference type="RefSeq" id="XP_020131978.1">
    <property type="nucleotide sequence ID" value="XM_020271244.1"/>
</dbReference>
<feature type="region of interest" description="Disordered" evidence="2">
    <location>
        <begin position="757"/>
        <end position="776"/>
    </location>
</feature>
<dbReference type="Gene3D" id="2.130.10.10">
    <property type="entry name" value="YVTN repeat-like/Quinoprotein amine dehydrogenase"/>
    <property type="match status" value="2"/>
</dbReference>
<dbReference type="GeneID" id="31011503"/>
<name>A0A1J9R2T5_9PEZI</name>
<sequence>MPPIRVAQHARPAPVEPHHAFAFPADHHLVITTESNVWSWDRSGLTNAFASASAGILAAKEAKDGSGLLAVADDQVVVLHDANRGMDRSYRLKGTDGQVRLLEYSNDSKSLFFTTTLQNAVQSYSLRQASLLEPSHTHPSPPTVLAISPTSHLLLSASEKPPIIFLQNLTLRTPALQLQPRASSSPVETAAFHPERANVFLLAFKDGTLAAYDATRILGKAGRGASGGEIGRFKGLHAVTNRVGAGLRAETGDDQNVTGDRCVSITSAAFLPGHRSRAVSVGADGRCRLLDFEYGGNILRTWHAKGPATSLSILTVRQKQAQLPRAALNRAETSGAPTNTLAVGREDGKVLIFDSVGILLSEQTVDAAAGRIIDVQWMKGPGLRPHSKPVNVAPAPALAPAPAPARQNVIASGDIWAVPADDAEEDDEEFVEDDSGTVYHRPEESPEQRPQINAMNYLDLFSPVKQQPKNSPQRRSPRPRPRPRILSSTFRQSSSSHQPTSPRLNLSPPMPRLSIEEEVPIKRPSSPAQLFNNVFRRHQVGEAKSPTKLPSPIKRSGSPLRPSPSHEIRVAKTPSNKTPRARKGRRTSARMPGPLASASSSRNVSTSISNSNILADIRRLGESGGKKIAGLALLAPYMNQRSTPRSSLCVEQSMGEAESRPKLSKPEVTKPQIAKPESPKPKIGSPTEDIWLTSDDEAPASHVRSRGHRLPSQRTQLNRLDRITFIPSHEHTRRNSEISSGADGSDNDENSERIRRRAGLSPGAVLPPTGPVRVQECFPRTSSLGHGEFDSSPSALDDIDNNRARSPRPRDGRSGLGLSEVFEAVHGGEQHDGKGCECGKKCCAALREDVKTLSEELRLLREEMAEMRFLMGR</sequence>
<organism evidence="3 4">
    <name type="scientific">Diplodia corticola</name>
    <dbReference type="NCBI Taxonomy" id="236234"/>
    <lineage>
        <taxon>Eukaryota</taxon>
        <taxon>Fungi</taxon>
        <taxon>Dikarya</taxon>
        <taxon>Ascomycota</taxon>
        <taxon>Pezizomycotina</taxon>
        <taxon>Dothideomycetes</taxon>
        <taxon>Dothideomycetes incertae sedis</taxon>
        <taxon>Botryosphaeriales</taxon>
        <taxon>Botryosphaeriaceae</taxon>
        <taxon>Diplodia</taxon>
    </lineage>
</organism>
<dbReference type="InterPro" id="IPR036322">
    <property type="entry name" value="WD40_repeat_dom_sf"/>
</dbReference>
<evidence type="ECO:0000313" key="4">
    <source>
        <dbReference type="Proteomes" id="UP000183809"/>
    </source>
</evidence>
<keyword evidence="1" id="KW-0175">Coiled coil</keyword>
<reference evidence="3 4" key="1">
    <citation type="submission" date="2016-10" db="EMBL/GenBank/DDBJ databases">
        <title>Proteomics and genomics reveal pathogen-plant mechanisms compatible with a hemibiotrophic lifestyle of Diplodia corticola.</title>
        <authorList>
            <person name="Fernandes I."/>
            <person name="De Jonge R."/>
            <person name="Van De Peer Y."/>
            <person name="Devreese B."/>
            <person name="Alves A."/>
            <person name="Esteves A.C."/>
        </authorList>
    </citation>
    <scope>NUCLEOTIDE SEQUENCE [LARGE SCALE GENOMIC DNA]</scope>
    <source>
        <strain evidence="3 4">CBS 112549</strain>
    </source>
</reference>
<keyword evidence="4" id="KW-1185">Reference proteome</keyword>
<evidence type="ECO:0000256" key="1">
    <source>
        <dbReference type="SAM" id="Coils"/>
    </source>
</evidence>
<feature type="compositionally biased region" description="Low complexity" evidence="2">
    <location>
        <begin position="487"/>
        <end position="496"/>
    </location>
</feature>
<feature type="region of interest" description="Disordered" evidence="2">
    <location>
        <begin position="642"/>
        <end position="750"/>
    </location>
</feature>
<dbReference type="SUPFAM" id="SSF50978">
    <property type="entry name" value="WD40 repeat-like"/>
    <property type="match status" value="1"/>
</dbReference>
<comment type="caution">
    <text evidence="3">The sequence shown here is derived from an EMBL/GenBank/DDBJ whole genome shotgun (WGS) entry which is preliminary data.</text>
</comment>
<dbReference type="InterPro" id="IPR015943">
    <property type="entry name" value="WD40/YVTN_repeat-like_dom_sf"/>
</dbReference>
<feature type="compositionally biased region" description="Basic and acidic residues" evidence="2">
    <location>
        <begin position="800"/>
        <end position="813"/>
    </location>
</feature>
<evidence type="ECO:0000313" key="3">
    <source>
        <dbReference type="EMBL" id="OJD35718.1"/>
    </source>
</evidence>
<dbReference type="EMBL" id="MNUE01000015">
    <property type="protein sequence ID" value="OJD35718.1"/>
    <property type="molecule type" value="Genomic_DNA"/>
</dbReference>
<feature type="region of interest" description="Disordered" evidence="2">
    <location>
        <begin position="541"/>
        <end position="603"/>
    </location>
</feature>
<dbReference type="Proteomes" id="UP000183809">
    <property type="component" value="Unassembled WGS sequence"/>
</dbReference>
<evidence type="ECO:0000256" key="2">
    <source>
        <dbReference type="SAM" id="MobiDB-lite"/>
    </source>
</evidence>
<protein>
    <submittedName>
        <fullName evidence="3">Cell surface protein</fullName>
    </submittedName>
</protein>
<dbReference type="OrthoDB" id="5362656at2759"/>